<feature type="compositionally biased region" description="Low complexity" evidence="1">
    <location>
        <begin position="171"/>
        <end position="188"/>
    </location>
</feature>
<dbReference type="RefSeq" id="XP_029218142.1">
    <property type="nucleotide sequence ID" value="XM_029365658.1"/>
</dbReference>
<organism evidence="2 3">
    <name type="scientific">Besnoitia besnoiti</name>
    <name type="common">Apicomplexan protozoan</name>
    <dbReference type="NCBI Taxonomy" id="94643"/>
    <lineage>
        <taxon>Eukaryota</taxon>
        <taxon>Sar</taxon>
        <taxon>Alveolata</taxon>
        <taxon>Apicomplexa</taxon>
        <taxon>Conoidasida</taxon>
        <taxon>Coccidia</taxon>
        <taxon>Eucoccidiorida</taxon>
        <taxon>Eimeriorina</taxon>
        <taxon>Sarcocystidae</taxon>
        <taxon>Besnoitia</taxon>
    </lineage>
</organism>
<evidence type="ECO:0000313" key="3">
    <source>
        <dbReference type="Proteomes" id="UP000224006"/>
    </source>
</evidence>
<feature type="region of interest" description="Disordered" evidence="1">
    <location>
        <begin position="1149"/>
        <end position="1169"/>
    </location>
</feature>
<gene>
    <name evidence="2" type="ORF">BESB_072850</name>
</gene>
<feature type="region of interest" description="Disordered" evidence="1">
    <location>
        <begin position="1640"/>
        <end position="1705"/>
    </location>
</feature>
<feature type="compositionally biased region" description="Pro residues" evidence="1">
    <location>
        <begin position="1326"/>
        <end position="1340"/>
    </location>
</feature>
<feature type="compositionally biased region" description="Low complexity" evidence="1">
    <location>
        <begin position="1032"/>
        <end position="1045"/>
    </location>
</feature>
<comment type="caution">
    <text evidence="2">The sequence shown here is derived from an EMBL/GenBank/DDBJ whole genome shotgun (WGS) entry which is preliminary data.</text>
</comment>
<evidence type="ECO:0000313" key="2">
    <source>
        <dbReference type="EMBL" id="PFH34133.1"/>
    </source>
</evidence>
<feature type="compositionally biased region" description="Low complexity" evidence="1">
    <location>
        <begin position="995"/>
        <end position="1014"/>
    </location>
</feature>
<dbReference type="EMBL" id="NWUJ01000007">
    <property type="protein sequence ID" value="PFH34133.1"/>
    <property type="molecule type" value="Genomic_DNA"/>
</dbReference>
<dbReference type="OrthoDB" id="354868at2759"/>
<feature type="compositionally biased region" description="Basic and acidic residues" evidence="1">
    <location>
        <begin position="1681"/>
        <end position="1700"/>
    </location>
</feature>
<dbReference type="GeneID" id="40312211"/>
<feature type="compositionally biased region" description="Low complexity" evidence="1">
    <location>
        <begin position="56"/>
        <end position="94"/>
    </location>
</feature>
<feature type="compositionally biased region" description="Low complexity" evidence="1">
    <location>
        <begin position="703"/>
        <end position="713"/>
    </location>
</feature>
<accession>A0A2A9MEM8</accession>
<feature type="region of interest" description="Disordered" evidence="1">
    <location>
        <begin position="49"/>
        <end position="100"/>
    </location>
</feature>
<feature type="region of interest" description="Disordered" evidence="1">
    <location>
        <begin position="985"/>
        <end position="1045"/>
    </location>
</feature>
<keyword evidence="3" id="KW-1185">Reference proteome</keyword>
<feature type="region of interest" description="Disordered" evidence="1">
    <location>
        <begin position="270"/>
        <end position="289"/>
    </location>
</feature>
<dbReference type="KEGG" id="bbes:BESB_072850"/>
<feature type="region of interest" description="Disordered" evidence="1">
    <location>
        <begin position="1319"/>
        <end position="1363"/>
    </location>
</feature>
<reference evidence="2 3" key="1">
    <citation type="submission" date="2017-09" db="EMBL/GenBank/DDBJ databases">
        <title>Genome sequencing of Besnoitia besnoiti strain Bb-Ger1.</title>
        <authorList>
            <person name="Schares G."/>
            <person name="Venepally P."/>
            <person name="Lorenzi H.A."/>
        </authorList>
    </citation>
    <scope>NUCLEOTIDE SEQUENCE [LARGE SCALE GENOMIC DNA]</scope>
    <source>
        <strain evidence="2 3">Bb-Ger1</strain>
    </source>
</reference>
<dbReference type="Proteomes" id="UP000224006">
    <property type="component" value="Unassembled WGS sequence"/>
</dbReference>
<feature type="compositionally biased region" description="Pro residues" evidence="1">
    <location>
        <begin position="348"/>
        <end position="363"/>
    </location>
</feature>
<sequence length="1886" mass="197600">MKNEQDTTVPVLLLCGSRLSLTAARGADAEAVSAPPSISRSGLESALRIKQRTPASHVSVSTSPLSDSSGSDRGAVSPSSGGATPPAATAASTGDRLGEDKASSALADSCHLAAGENCSRHFDAAEEAVKTQAMRGQRPHSTGVFLPTLTFETAVASSKGIDGSHTPSMDSTLPTLSSVPTTSPGTPASCRSQILYSRANSGHLSDSNGSLRFPHFSACSSRASSLSIPSTPDRSQHLEASKHASGTCAYGVTEEVVTSGAARAPKKIEGLTTPQFPGASRRGGAGRSRCGAASCLEAEMEGPPRRLSKEELGCAAPRLPLPQGAGWGEAAAVDTPSSRGNKPARRPASPPRPHLPPPPPLVPETPLARSCGAGSHVDVAAQEVSFPVGGSTPRQGPPAPPGNGLTRNGCAGPERSRSYQEGPYAAMVFRDSHMSQDLTKSDVSPVQGLGQKCRAPTKELTAVPKEGAARFGAALFGKDSSSRGDPVAYAPWCVPQPPESAAQCLHTPDDCQWREAVSPGATASISHAGLSAPIHGRGRTRAFCCGGSAAACARVPPQRPQSPPSCRCCRSKPAPPGSPSGRSISVDVHRAVPDTGLLSRRNKRSVTAGTSAARDAFAFLEAEAAWHARALYEAEKAKGPSATAAPLRLAPPGGLSPCGGACAHGPMMCDSRGVRYEQKQLPLQGDLGPVNPGHTIIASGGLPVPHAPSSGSAPPLPPPPRSGWAGPVPAAVPMPTVAPVPISFPPTTSSAPVSLLLTLPLNLPFGHIIKFGVPSMVAGANSTPQASTARAATLRKQRGFERNLGDAGASCLVSGFGAASAGPGASSPTSARSLGAKKSYYCFSPMLHEAAYTLLSHSGGICDTFAASLHLELAILYLPPAVLPWIAAAFNYLAETLLPRFEEPLRLECGGLQERNAPGRFGGKVLTVGCAIGQEHERQKFQRMQEFFSQFEFQVENILRAYNLQQSPTRARGATPQAVTACEGARPVDAARQEGPQAASPGGAASTAGTLLKGELPGTPASVETGDGGAGDAAPFSGGPPSGLGSTVFGRKHNIWRYSMNCVPSSVLPSPLPPAPPSEYSSSNAHACFQQPRRHRPCAAAPGGCAQVFPVDVGMRHVNPSSCFLSSDMHATLHLSDCRSTDCSSSGSPPGPCEEGAGSAESASAGRGPCASAGVPSNYLDLTVRAFETRPLEKPTREYARLVVSDICVSEVRLVTTRGIDGMTCEIDPRFQQYSIGTRPILTTLDGQLCRHSLAPHRLSDIWEVRLKTQAQLTREQQKRLVEQYIVGEIERRPQADQRRLLDAITRLGAALWVNGRPAGVGTSSSPPPLPAEVPGPPQPMLGFSTGAAEASRNNAPAPWPDRGFPRRWNDGLCCADRLADAIKDGEKADREERVRCIRDACVKADGAGDGAPAAELLALRRRGYEAPPGLSACYAPPPPQPSQCGLSGPDDRRGLLHRGGCGALALSALAERPACDGIAELSTPSHRSSNLHQGAIPWESAEKPTRETISEGLSTAPHEFAQRDAEDIFLEHSLFTSPADKLSQEYSQGTTQSYKRIDDEGNPLSFSVSTAASDADQDLGMENVSMSSSRRRSCAAACPRPRRMEAFATNPPRGSDQQVWAKAPWDAMEHSRAVCSRQIPSGRALSSPPPSPEVRSSCQSAQNRSGRSFRDSNMAGRCGVSRDSESERLKRHQVSERKSNGTGKKAVEFSLNQTPLALWPARHHKSSILNQAVASDALPAQGRGESYGVWNDERTPKRLPLPQNCTDAPDRIPAEAAATFLKQLLATHPEQHIFECVSQGYSASLSTDIGVCPSPSSEAGVLFADGNQGVRTASAPGAHQRELDDVQQLLMCEWVMEGTSLLPADENDVFAAAPGLGQYARFCGM</sequence>
<dbReference type="VEuPathDB" id="ToxoDB:BESB_072850"/>
<feature type="region of interest" description="Disordered" evidence="1">
    <location>
        <begin position="159"/>
        <end position="188"/>
    </location>
</feature>
<proteinExistence type="predicted"/>
<protein>
    <submittedName>
        <fullName evidence="2">Uncharacterized protein</fullName>
    </submittedName>
</protein>
<feature type="compositionally biased region" description="Polar residues" evidence="1">
    <location>
        <begin position="1655"/>
        <end position="1667"/>
    </location>
</feature>
<evidence type="ECO:0000256" key="1">
    <source>
        <dbReference type="SAM" id="MobiDB-lite"/>
    </source>
</evidence>
<name>A0A2A9MEM8_BESBE</name>
<feature type="region of interest" description="Disordered" evidence="1">
    <location>
        <begin position="386"/>
        <end position="419"/>
    </location>
</feature>
<feature type="region of interest" description="Disordered" evidence="1">
    <location>
        <begin position="702"/>
        <end position="722"/>
    </location>
</feature>
<feature type="region of interest" description="Disordered" evidence="1">
    <location>
        <begin position="319"/>
        <end position="374"/>
    </location>
</feature>
<feature type="region of interest" description="Disordered" evidence="1">
    <location>
        <begin position="554"/>
        <end position="586"/>
    </location>
</feature>